<dbReference type="Pfam" id="PF22486">
    <property type="entry name" value="MATH_2"/>
    <property type="match status" value="1"/>
</dbReference>
<dbReference type="CDD" id="cd00121">
    <property type="entry name" value="MATH"/>
    <property type="match status" value="1"/>
</dbReference>
<evidence type="ECO:0000259" key="1">
    <source>
        <dbReference type="PROSITE" id="PS50144"/>
    </source>
</evidence>
<dbReference type="PANTHER" id="PTHR46162">
    <property type="entry name" value="TRAF-LIKE FAMILY PROTEIN"/>
    <property type="match status" value="1"/>
</dbReference>
<feature type="domain" description="MATH" evidence="1">
    <location>
        <begin position="1"/>
        <end position="60"/>
    </location>
</feature>
<sequence length="69" mass="7741">MSLAIEDQKHGKHFTKRIPGLTVFAGKCRWGWSDFIPHETFRDPSRGYLVGSCCVVKADITVVGPSNYE</sequence>
<reference evidence="3" key="3">
    <citation type="submission" date="2018-08" db="UniProtKB">
        <authorList>
            <consortium name="EnsemblPlants"/>
        </authorList>
    </citation>
    <scope>IDENTIFICATION</scope>
    <source>
        <strain evidence="3">cv. Bd21</strain>
    </source>
</reference>
<dbReference type="OrthoDB" id="1093087at2759"/>
<protein>
    <recommendedName>
        <fullName evidence="1">MATH domain-containing protein</fullName>
    </recommendedName>
</protein>
<dbReference type="InParanoid" id="A0A0Q3JLW3"/>
<dbReference type="Proteomes" id="UP000008810">
    <property type="component" value="Chromosome 1"/>
</dbReference>
<dbReference type="EMBL" id="CM000880">
    <property type="protein sequence ID" value="KQK18659.1"/>
    <property type="molecule type" value="Genomic_DNA"/>
</dbReference>
<reference evidence="2 3" key="1">
    <citation type="journal article" date="2010" name="Nature">
        <title>Genome sequencing and analysis of the model grass Brachypodium distachyon.</title>
        <authorList>
            <consortium name="International Brachypodium Initiative"/>
        </authorList>
    </citation>
    <scope>NUCLEOTIDE SEQUENCE [LARGE SCALE GENOMIC DNA]</scope>
    <source>
        <strain evidence="2 3">Bd21</strain>
    </source>
</reference>
<dbReference type="InterPro" id="IPR002083">
    <property type="entry name" value="MATH/TRAF_dom"/>
</dbReference>
<dbReference type="AlphaFoldDB" id="A0A0Q3JLW3"/>
<dbReference type="InterPro" id="IPR008974">
    <property type="entry name" value="TRAF-like"/>
</dbReference>
<proteinExistence type="predicted"/>
<dbReference type="Gene3D" id="2.60.210.10">
    <property type="entry name" value="Apoptosis, Tumor Necrosis Factor Receptor Associated Protein 2, Chain A"/>
    <property type="match status" value="1"/>
</dbReference>
<keyword evidence="4" id="KW-1185">Reference proteome</keyword>
<dbReference type="SUPFAM" id="SSF49599">
    <property type="entry name" value="TRAF domain-like"/>
    <property type="match status" value="1"/>
</dbReference>
<gene>
    <name evidence="2" type="ORF">BRADI_1g43905v3</name>
</gene>
<dbReference type="PANTHER" id="PTHR46162:SF2">
    <property type="entry name" value="ANKYRIN REPEAT-CONTAINING PROTEIN-RELATED"/>
    <property type="match status" value="1"/>
</dbReference>
<name>A0A0Q3JLW3_BRADI</name>
<dbReference type="PROSITE" id="PS50144">
    <property type="entry name" value="MATH"/>
    <property type="match status" value="1"/>
</dbReference>
<organism evidence="2">
    <name type="scientific">Brachypodium distachyon</name>
    <name type="common">Purple false brome</name>
    <name type="synonym">Trachynia distachya</name>
    <dbReference type="NCBI Taxonomy" id="15368"/>
    <lineage>
        <taxon>Eukaryota</taxon>
        <taxon>Viridiplantae</taxon>
        <taxon>Streptophyta</taxon>
        <taxon>Embryophyta</taxon>
        <taxon>Tracheophyta</taxon>
        <taxon>Spermatophyta</taxon>
        <taxon>Magnoliopsida</taxon>
        <taxon>Liliopsida</taxon>
        <taxon>Poales</taxon>
        <taxon>Poaceae</taxon>
        <taxon>BOP clade</taxon>
        <taxon>Pooideae</taxon>
        <taxon>Stipodae</taxon>
        <taxon>Brachypodieae</taxon>
        <taxon>Brachypodium</taxon>
    </lineage>
</organism>
<evidence type="ECO:0000313" key="4">
    <source>
        <dbReference type="Proteomes" id="UP000008810"/>
    </source>
</evidence>
<dbReference type="EnsemblPlants" id="KQK18659">
    <property type="protein sequence ID" value="KQK18659"/>
    <property type="gene ID" value="BRADI_1g43905v3"/>
</dbReference>
<dbReference type="Gramene" id="KQK18659">
    <property type="protein sequence ID" value="KQK18659"/>
    <property type="gene ID" value="BRADI_1g43905v3"/>
</dbReference>
<evidence type="ECO:0000313" key="3">
    <source>
        <dbReference type="EnsemblPlants" id="KQK18659"/>
    </source>
</evidence>
<evidence type="ECO:0000313" key="2">
    <source>
        <dbReference type="EMBL" id="KQK18659.1"/>
    </source>
</evidence>
<accession>A0A0Q3JLW3</accession>
<reference evidence="2" key="2">
    <citation type="submission" date="2017-06" db="EMBL/GenBank/DDBJ databases">
        <title>WGS assembly of Brachypodium distachyon.</title>
        <authorList>
            <consortium name="The International Brachypodium Initiative"/>
            <person name="Lucas S."/>
            <person name="Harmon-Smith M."/>
            <person name="Lail K."/>
            <person name="Tice H."/>
            <person name="Grimwood J."/>
            <person name="Bruce D."/>
            <person name="Barry K."/>
            <person name="Shu S."/>
            <person name="Lindquist E."/>
            <person name="Wang M."/>
            <person name="Pitluck S."/>
            <person name="Vogel J.P."/>
            <person name="Garvin D.F."/>
            <person name="Mockler T.C."/>
            <person name="Schmutz J."/>
            <person name="Rokhsar D."/>
            <person name="Bevan M.W."/>
        </authorList>
    </citation>
    <scope>NUCLEOTIDE SEQUENCE</scope>
    <source>
        <strain evidence="2">Bd21</strain>
    </source>
</reference>